<accession>A0A830E7E0</accession>
<dbReference type="EMBL" id="BMCI01000001">
    <property type="protein sequence ID" value="GGC49212.1"/>
    <property type="molecule type" value="Genomic_DNA"/>
</dbReference>
<dbReference type="Proteomes" id="UP000646833">
    <property type="component" value="Unassembled WGS sequence"/>
</dbReference>
<reference evidence="2" key="2">
    <citation type="submission" date="2020-09" db="EMBL/GenBank/DDBJ databases">
        <authorList>
            <person name="Sun Q."/>
            <person name="Sedlacek I."/>
        </authorList>
    </citation>
    <scope>NUCLEOTIDE SEQUENCE</scope>
    <source>
        <strain evidence="2">CCM 7217</strain>
    </source>
</reference>
<name>A0A830E7E0_9EURY</name>
<organism evidence="2 3">
    <name type="scientific">Haloferax sulfurifontis</name>
    <dbReference type="NCBI Taxonomy" id="255616"/>
    <lineage>
        <taxon>Archaea</taxon>
        <taxon>Methanobacteriati</taxon>
        <taxon>Methanobacteriota</taxon>
        <taxon>Stenosarchaea group</taxon>
        <taxon>Halobacteria</taxon>
        <taxon>Halobacteriales</taxon>
        <taxon>Haloferacaceae</taxon>
        <taxon>Haloferax</taxon>
    </lineage>
</organism>
<reference evidence="2" key="1">
    <citation type="journal article" date="2014" name="Int. J. Syst. Evol. Microbiol.">
        <title>Complete genome sequence of Corynebacterium casei LMG S-19264T (=DSM 44701T), isolated from a smear-ripened cheese.</title>
        <authorList>
            <consortium name="US DOE Joint Genome Institute (JGI-PGF)"/>
            <person name="Walter F."/>
            <person name="Albersmeier A."/>
            <person name="Kalinowski J."/>
            <person name="Ruckert C."/>
        </authorList>
    </citation>
    <scope>NUCLEOTIDE SEQUENCE</scope>
    <source>
        <strain evidence="2">CCM 7217</strain>
    </source>
</reference>
<gene>
    <name evidence="2" type="ORF">GCM10007209_08620</name>
</gene>
<keyword evidence="1" id="KW-1133">Transmembrane helix</keyword>
<protein>
    <submittedName>
        <fullName evidence="2">Uncharacterized protein</fullName>
    </submittedName>
</protein>
<evidence type="ECO:0000256" key="1">
    <source>
        <dbReference type="SAM" id="Phobius"/>
    </source>
</evidence>
<sequence>MASVSGLVSRRARLQQFLVLAAFFYAVYWLVDDSPLIAAGWVIVGLLNLYTLRREAEARGDDAIDV</sequence>
<evidence type="ECO:0000313" key="3">
    <source>
        <dbReference type="Proteomes" id="UP000646833"/>
    </source>
</evidence>
<proteinExistence type="predicted"/>
<keyword evidence="1" id="KW-0472">Membrane</keyword>
<evidence type="ECO:0000313" key="2">
    <source>
        <dbReference type="EMBL" id="GGC49212.1"/>
    </source>
</evidence>
<feature type="transmembrane region" description="Helical" evidence="1">
    <location>
        <begin position="12"/>
        <end position="30"/>
    </location>
</feature>
<keyword evidence="1" id="KW-0812">Transmembrane</keyword>
<comment type="caution">
    <text evidence="2">The sequence shown here is derived from an EMBL/GenBank/DDBJ whole genome shotgun (WGS) entry which is preliminary data.</text>
</comment>
<dbReference type="AlphaFoldDB" id="A0A830E7E0"/>
<feature type="transmembrane region" description="Helical" evidence="1">
    <location>
        <begin position="36"/>
        <end position="52"/>
    </location>
</feature>